<name>A0A7W9TUJ3_9BURK</name>
<reference evidence="3 4" key="1">
    <citation type="submission" date="2020-08" db="EMBL/GenBank/DDBJ databases">
        <title>Above-ground endophytic microbial communities from plants in different locations in the United States.</title>
        <authorList>
            <person name="Frank C."/>
        </authorList>
    </citation>
    <scope>NUCLEOTIDE SEQUENCE [LARGE SCALE GENOMIC DNA]</scope>
    <source>
        <strain evidence="3 4">WP4_2_2</strain>
    </source>
</reference>
<keyword evidence="4" id="KW-1185">Reference proteome</keyword>
<dbReference type="Pfam" id="PF00577">
    <property type="entry name" value="Usher"/>
    <property type="match status" value="1"/>
</dbReference>
<dbReference type="GO" id="GO:0015473">
    <property type="term" value="F:fimbrial usher porin activity"/>
    <property type="evidence" value="ECO:0007669"/>
    <property type="project" value="InterPro"/>
</dbReference>
<sequence length="819" mass="85592">MRAAAPPSRPSQRRRAVLRDARACGAAIVVLGLAMQAAIAQTPAAVPNPPSAQSDPAAAVPTTIAPPAPADANETETLVLEIIVNGASQGDPATFERRGNAFYAIPQTLNDAGIRTSNVKPGPDGRIALDSIPDLHYRYDAQKQQLVIDVAQHQQIAQQLGYRVVAAPRATSGTGFVLNYDASYVHASGDGTENQFGVWSEQRFFSPLGVLDNTGAWISGTGVSRYTRLDTDYSYSDATKLFTLNVGDSISGSLPWTRAVRFGGIQIQRNYSLQPNLVTWPMPLIAGSAVVPSAVDLFVNGLRQYSGNVAPGPFQIAQPPALTGAGVAQVTLTDILGRRVTTSVPLYVDTSRLAQGLFDYSAEIGFLRENYGIDSFSYHSSPLFSGTLRYGMRNWLTLQTHAEAAQSLRNGGVGSIIGIGDAGSLSLAAAGSTASGASGALYSAGYQYIGPHFSVDLQGTRATPGYRDIAALEGGVLFRHQYQATTTVSIYSNQAFNVSYIDAQDSFSGHSRVLTLGYSGQLGSRWSFYANVFRDYAQSGVWGGSVGVTIALGGNVSASATVTRTGSDTTANVSASRPADFSGGWGWAVQGGAGSDSHLGFASANYRAGVGDFQATAQRFNGTNTGTLEATGAFTVMGGTLTPSRTLSDGFALVSTDGVPNVPVLQENRVVGTTNSRGYLLVPDMTSYVRNQIDIDPLALPADALIESSSEDVAPERRAGVYVHFGLKRYTGASVSFVDEQGQPLPAGGLASVQPGGASSVVGYDGVAFFDKLDAANTVTIKGKGGASCVADLPFDPSSASRMPQLGPIVCAPPAAPPR</sequence>
<evidence type="ECO:0000313" key="4">
    <source>
        <dbReference type="Proteomes" id="UP000571554"/>
    </source>
</evidence>
<dbReference type="Gene3D" id="2.60.40.3110">
    <property type="match status" value="1"/>
</dbReference>
<comment type="caution">
    <text evidence="3">The sequence shown here is derived from an EMBL/GenBank/DDBJ whole genome shotgun (WGS) entry which is preliminary data.</text>
</comment>
<evidence type="ECO:0000313" key="3">
    <source>
        <dbReference type="EMBL" id="MBB6100495.1"/>
    </source>
</evidence>
<keyword evidence="2" id="KW-0732">Signal</keyword>
<accession>A0A7W9TUJ3</accession>
<proteinExistence type="predicted"/>
<dbReference type="InterPro" id="IPR042186">
    <property type="entry name" value="FimD_plug_dom"/>
</dbReference>
<protein>
    <submittedName>
        <fullName evidence="3">Outer membrane usher protein</fullName>
    </submittedName>
</protein>
<evidence type="ECO:0000256" key="2">
    <source>
        <dbReference type="SAM" id="SignalP"/>
    </source>
</evidence>
<feature type="chain" id="PRO_5031329024" evidence="2">
    <location>
        <begin position="41"/>
        <end position="819"/>
    </location>
</feature>
<dbReference type="InterPro" id="IPR000015">
    <property type="entry name" value="Fimb_usher"/>
</dbReference>
<dbReference type="RefSeq" id="WP_260174843.1">
    <property type="nucleotide sequence ID" value="NZ_JACHBW010000001.1"/>
</dbReference>
<feature type="region of interest" description="Disordered" evidence="1">
    <location>
        <begin position="44"/>
        <end position="70"/>
    </location>
</feature>
<dbReference type="GO" id="GO:0009297">
    <property type="term" value="P:pilus assembly"/>
    <property type="evidence" value="ECO:0007669"/>
    <property type="project" value="InterPro"/>
</dbReference>
<dbReference type="Proteomes" id="UP000571554">
    <property type="component" value="Unassembled WGS sequence"/>
</dbReference>
<feature type="signal peptide" evidence="2">
    <location>
        <begin position="1"/>
        <end position="40"/>
    </location>
</feature>
<dbReference type="Gene3D" id="2.60.40.2610">
    <property type="entry name" value="Outer membrane usher protein FimD, plug domain"/>
    <property type="match status" value="1"/>
</dbReference>
<gene>
    <name evidence="3" type="ORF">F4827_000299</name>
</gene>
<dbReference type="GO" id="GO:0009279">
    <property type="term" value="C:cell outer membrane"/>
    <property type="evidence" value="ECO:0007669"/>
    <property type="project" value="TreeGrafter"/>
</dbReference>
<dbReference type="EMBL" id="JACHBW010000001">
    <property type="protein sequence ID" value="MBB6100495.1"/>
    <property type="molecule type" value="Genomic_DNA"/>
</dbReference>
<evidence type="ECO:0000256" key="1">
    <source>
        <dbReference type="SAM" id="MobiDB-lite"/>
    </source>
</evidence>
<dbReference type="PANTHER" id="PTHR30451:SF5">
    <property type="entry name" value="SLR0019 PROTEIN"/>
    <property type="match status" value="1"/>
</dbReference>
<organism evidence="3 4">
    <name type="scientific">Paraburkholderia bannensis</name>
    <dbReference type="NCBI Taxonomy" id="765414"/>
    <lineage>
        <taxon>Bacteria</taxon>
        <taxon>Pseudomonadati</taxon>
        <taxon>Pseudomonadota</taxon>
        <taxon>Betaproteobacteria</taxon>
        <taxon>Burkholderiales</taxon>
        <taxon>Burkholderiaceae</taxon>
        <taxon>Paraburkholderia</taxon>
    </lineage>
</organism>
<dbReference type="PANTHER" id="PTHR30451">
    <property type="entry name" value="OUTER MEMBRANE USHER PROTEIN"/>
    <property type="match status" value="1"/>
</dbReference>
<dbReference type="AlphaFoldDB" id="A0A7W9TUJ3"/>